<evidence type="ECO:0000313" key="3">
    <source>
        <dbReference type="Proteomes" id="UP000605846"/>
    </source>
</evidence>
<name>A0A8H7BGR6_9FUNG</name>
<protein>
    <submittedName>
        <fullName evidence="2">Uncharacterized protein</fullName>
    </submittedName>
</protein>
<sequence>MSASATVVNVPQQQESKYKSLLKPVRFWQRNNKTGVEPLATSLDKEEQVPKKPTPGKLFISSPSFNFKKQPAVSTEYQYSNVALREASKEEVYKLSTIDDSGIYMPPSPDVKRDHWLDLDEDIMAFRLPSSDCLTTKSGQHEFYTPSVIVNNLSRVSTESACDDDIPSLLTDASQPLGADSY</sequence>
<proteinExistence type="predicted"/>
<evidence type="ECO:0000313" key="2">
    <source>
        <dbReference type="EMBL" id="KAF7722019.1"/>
    </source>
</evidence>
<evidence type="ECO:0000256" key="1">
    <source>
        <dbReference type="SAM" id="MobiDB-lite"/>
    </source>
</evidence>
<dbReference type="AlphaFoldDB" id="A0A8H7BGR6"/>
<feature type="region of interest" description="Disordered" evidence="1">
    <location>
        <begin position="36"/>
        <end position="56"/>
    </location>
</feature>
<accession>A0A8H7BGR6</accession>
<comment type="caution">
    <text evidence="2">The sequence shown here is derived from an EMBL/GenBank/DDBJ whole genome shotgun (WGS) entry which is preliminary data.</text>
</comment>
<feature type="region of interest" description="Disordered" evidence="1">
    <location>
        <begin position="163"/>
        <end position="182"/>
    </location>
</feature>
<dbReference type="EMBL" id="JABAYA010000218">
    <property type="protein sequence ID" value="KAF7722019.1"/>
    <property type="molecule type" value="Genomic_DNA"/>
</dbReference>
<organism evidence="2 3">
    <name type="scientific">Apophysomyces ossiformis</name>
    <dbReference type="NCBI Taxonomy" id="679940"/>
    <lineage>
        <taxon>Eukaryota</taxon>
        <taxon>Fungi</taxon>
        <taxon>Fungi incertae sedis</taxon>
        <taxon>Mucoromycota</taxon>
        <taxon>Mucoromycotina</taxon>
        <taxon>Mucoromycetes</taxon>
        <taxon>Mucorales</taxon>
        <taxon>Mucorineae</taxon>
        <taxon>Mucoraceae</taxon>
        <taxon>Apophysomyces</taxon>
    </lineage>
</organism>
<dbReference type="OrthoDB" id="2262261at2759"/>
<reference evidence="2" key="1">
    <citation type="submission" date="2020-01" db="EMBL/GenBank/DDBJ databases">
        <title>Genome Sequencing of Three Apophysomyces-Like Fungal Strains Confirms a Novel Fungal Genus in the Mucoromycota with divergent Burkholderia-like Endosymbiotic Bacteria.</title>
        <authorList>
            <person name="Stajich J.E."/>
            <person name="Macias A.M."/>
            <person name="Carter-House D."/>
            <person name="Lovett B."/>
            <person name="Kasson L.R."/>
            <person name="Berry K."/>
            <person name="Grigoriev I."/>
            <person name="Chang Y."/>
            <person name="Spatafora J."/>
            <person name="Kasson M.T."/>
        </authorList>
    </citation>
    <scope>NUCLEOTIDE SEQUENCE</scope>
    <source>
        <strain evidence="2">NRRL A-21654</strain>
    </source>
</reference>
<keyword evidence="3" id="KW-1185">Reference proteome</keyword>
<dbReference type="Proteomes" id="UP000605846">
    <property type="component" value="Unassembled WGS sequence"/>
</dbReference>
<gene>
    <name evidence="2" type="ORF">EC973_003775</name>
</gene>